<dbReference type="RefSeq" id="WP_152759266.1">
    <property type="nucleotide sequence ID" value="NZ_WHNP01000011.1"/>
</dbReference>
<reference evidence="1 2" key="1">
    <citation type="submission" date="2019-10" db="EMBL/GenBank/DDBJ databases">
        <title>Paraburkholderia sp. isolated from nodules of Mimosa pudica from Brazilian Atlantic Forest soils.</title>
        <authorList>
            <person name="Paulitsch F."/>
            <person name="Hungria M."/>
            <person name="Dall'Agnol R."/>
        </authorList>
    </citation>
    <scope>NUCLEOTIDE SEQUENCE [LARGE SCALE GENOMIC DNA]</scope>
    <source>
        <strain evidence="1 2">CNPSo 3157</strain>
    </source>
</reference>
<proteinExistence type="predicted"/>
<gene>
    <name evidence="1" type="ORF">GCT13_14895</name>
</gene>
<evidence type="ECO:0000313" key="2">
    <source>
        <dbReference type="Proteomes" id="UP000484381"/>
    </source>
</evidence>
<dbReference type="InterPro" id="IPR052924">
    <property type="entry name" value="OsmC/Ohr_hydroprdx_reductase"/>
</dbReference>
<organism evidence="1 2">
    <name type="scientific">Paraburkholderia franconis</name>
    <dbReference type="NCBI Taxonomy" id="2654983"/>
    <lineage>
        <taxon>Bacteria</taxon>
        <taxon>Pseudomonadati</taxon>
        <taxon>Pseudomonadota</taxon>
        <taxon>Betaproteobacteria</taxon>
        <taxon>Burkholderiales</taxon>
        <taxon>Burkholderiaceae</taxon>
        <taxon>Paraburkholderia</taxon>
    </lineage>
</organism>
<dbReference type="SUPFAM" id="SSF82784">
    <property type="entry name" value="OsmC-like"/>
    <property type="match status" value="1"/>
</dbReference>
<dbReference type="PANTHER" id="PTHR35368:SF1">
    <property type="entry name" value="HYDROPEROXIDE REDUCTASE"/>
    <property type="match status" value="1"/>
</dbReference>
<dbReference type="PANTHER" id="PTHR35368">
    <property type="entry name" value="HYDROPEROXIDE REDUCTASE"/>
    <property type="match status" value="1"/>
</dbReference>
<dbReference type="Proteomes" id="UP000484381">
    <property type="component" value="Unassembled WGS sequence"/>
</dbReference>
<name>A0A7X1NAV0_9BURK</name>
<comment type="caution">
    <text evidence="1">The sequence shown here is derived from an EMBL/GenBank/DDBJ whole genome shotgun (WGS) entry which is preliminary data.</text>
</comment>
<protein>
    <submittedName>
        <fullName evidence="1">OsmC family peroxiredoxin</fullName>
    </submittedName>
</protein>
<evidence type="ECO:0000313" key="1">
    <source>
        <dbReference type="EMBL" id="MPW18166.1"/>
    </source>
</evidence>
<dbReference type="InterPro" id="IPR003718">
    <property type="entry name" value="OsmC/Ohr_fam"/>
</dbReference>
<keyword evidence="2" id="KW-1185">Reference proteome</keyword>
<dbReference type="Pfam" id="PF02566">
    <property type="entry name" value="OsmC"/>
    <property type="match status" value="1"/>
</dbReference>
<dbReference type="EMBL" id="WHNP01000011">
    <property type="protein sequence ID" value="MPW18166.1"/>
    <property type="molecule type" value="Genomic_DNA"/>
</dbReference>
<dbReference type="Gene3D" id="3.30.300.20">
    <property type="match status" value="1"/>
</dbReference>
<dbReference type="InterPro" id="IPR015946">
    <property type="entry name" value="KH_dom-like_a/b"/>
</dbReference>
<accession>A0A7X1NAV0</accession>
<sequence>MNANAQTNEPNIVNGLNVDDLLALIGSVKDDVSRAATSWRVATTWKGQTRTRAEVQGFSIGGQHVSRRFTIDIDEPGELGGSNEFANPQEHLIAALNACITVGFVAQCAARGITLESLQIETEGEIDLRGFLGIDPQVANGYESLRYTVRIKGDGTSQQFAEIHDAVTATSPNVYNLANAVTLKSRLVVE</sequence>
<dbReference type="AlphaFoldDB" id="A0A7X1NAV0"/>
<dbReference type="InterPro" id="IPR036102">
    <property type="entry name" value="OsmC/Ohrsf"/>
</dbReference>